<evidence type="ECO:0000259" key="6">
    <source>
        <dbReference type="Pfam" id="PF13847"/>
    </source>
</evidence>
<dbReference type="Pfam" id="PF13847">
    <property type="entry name" value="Methyltransf_31"/>
    <property type="match status" value="1"/>
</dbReference>
<evidence type="ECO:0000313" key="8">
    <source>
        <dbReference type="Proteomes" id="UP000274122"/>
    </source>
</evidence>
<comment type="catalytic activity">
    <reaction evidence="5">
        <text>trans-aconitate + S-adenosyl-L-methionine = (E)-3-(methoxycarbonyl)pent-2-enedioate + S-adenosyl-L-homocysteine</text>
        <dbReference type="Rhea" id="RHEA:14969"/>
        <dbReference type="ChEBI" id="CHEBI:15708"/>
        <dbReference type="ChEBI" id="CHEBI:57470"/>
        <dbReference type="ChEBI" id="CHEBI:57856"/>
        <dbReference type="ChEBI" id="CHEBI:59789"/>
        <dbReference type="EC" id="2.1.1.144"/>
    </reaction>
</comment>
<organism evidence="7 8">
    <name type="scientific">Cedecea lapagei</name>
    <dbReference type="NCBI Taxonomy" id="158823"/>
    <lineage>
        <taxon>Bacteria</taxon>
        <taxon>Pseudomonadati</taxon>
        <taxon>Pseudomonadota</taxon>
        <taxon>Gammaproteobacteria</taxon>
        <taxon>Enterobacterales</taxon>
        <taxon>Enterobacteriaceae</taxon>
        <taxon>Cedecea</taxon>
    </lineage>
</organism>
<dbReference type="Proteomes" id="UP000274122">
    <property type="component" value="Chromosome"/>
</dbReference>
<dbReference type="EMBL" id="LR134201">
    <property type="protein sequence ID" value="VEB94993.1"/>
    <property type="molecule type" value="Genomic_DNA"/>
</dbReference>
<evidence type="ECO:0000256" key="5">
    <source>
        <dbReference type="HAMAP-Rule" id="MF_00560"/>
    </source>
</evidence>
<comment type="similarity">
    <text evidence="5">Belongs to the methyltransferase superfamily. Tam family.</text>
</comment>
<dbReference type="GO" id="GO:0005737">
    <property type="term" value="C:cytoplasm"/>
    <property type="evidence" value="ECO:0007669"/>
    <property type="project" value="UniProtKB-SubCell"/>
</dbReference>
<gene>
    <name evidence="7" type="primary">tam_1</name>
    <name evidence="5" type="synonym">tam</name>
    <name evidence="7" type="ORF">NCTC11466_00081</name>
</gene>
<protein>
    <recommendedName>
        <fullName evidence="5">Trans-aconitate 2-methyltransferase</fullName>
        <ecNumber evidence="5">2.1.1.144</ecNumber>
    </recommendedName>
</protein>
<feature type="domain" description="Methyltransferase" evidence="6">
    <location>
        <begin position="36"/>
        <end position="173"/>
    </location>
</feature>
<evidence type="ECO:0000256" key="4">
    <source>
        <dbReference type="ARBA" id="ARBA00022691"/>
    </source>
</evidence>
<dbReference type="OrthoDB" id="9795085at2"/>
<dbReference type="InterPro" id="IPR025714">
    <property type="entry name" value="Methyltranfer_dom"/>
</dbReference>
<evidence type="ECO:0000256" key="3">
    <source>
        <dbReference type="ARBA" id="ARBA00022679"/>
    </source>
</evidence>
<dbReference type="GO" id="GO:0032259">
    <property type="term" value="P:methylation"/>
    <property type="evidence" value="ECO:0007669"/>
    <property type="project" value="UniProtKB-KW"/>
</dbReference>
<dbReference type="EC" id="2.1.1.144" evidence="5"/>
<keyword evidence="2 5" id="KW-0489">Methyltransferase</keyword>
<dbReference type="KEGG" id="clap:NCTC11466_00081"/>
<comment type="subcellular location">
    <subcellularLocation>
        <location evidence="5">Cytoplasm</location>
    </subcellularLocation>
</comment>
<dbReference type="SUPFAM" id="SSF53335">
    <property type="entry name" value="S-adenosyl-L-methionine-dependent methyltransferases"/>
    <property type="match status" value="1"/>
</dbReference>
<sequence>MESLKDWNPALYLKFENERTRPAMELLAKINHPMAKTYTDIGCGPGNSTALLYALAPEAKITGLDNSPEMLARARENLPACQFENADIATWKPDSKQDVIFANASMQWIPNHQHVFPHLVQQLSAEGVLAVQMPDNWGEYTHTLMRQVAAEFDCADSEREALLTINEYYDLLTAAGCDVDIWRTTYFHVMPSIQAIVDWRSGSGMRLYLQALTSQQRERFLERYSSLLNEHYPAQADGNRVMAFPRLFIVARKK</sequence>
<keyword evidence="1 5" id="KW-0963">Cytoplasm</keyword>
<keyword evidence="3 5" id="KW-0808">Transferase</keyword>
<name>A0A447UWB3_9ENTR</name>
<keyword evidence="4 5" id="KW-0949">S-adenosyl-L-methionine</keyword>
<evidence type="ECO:0000256" key="1">
    <source>
        <dbReference type="ARBA" id="ARBA00022490"/>
    </source>
</evidence>
<comment type="function">
    <text evidence="5">Catalyzes the S-adenosylmethionine monomethyl esterification of trans-aconitate.</text>
</comment>
<dbReference type="PANTHER" id="PTHR43861:SF1">
    <property type="entry name" value="TRANS-ACONITATE 2-METHYLTRANSFERASE"/>
    <property type="match status" value="1"/>
</dbReference>
<dbReference type="InterPro" id="IPR023149">
    <property type="entry name" value="Trans_acon_MeTrfase_C"/>
</dbReference>
<reference evidence="7 8" key="1">
    <citation type="submission" date="2018-12" db="EMBL/GenBank/DDBJ databases">
        <authorList>
            <consortium name="Pathogen Informatics"/>
        </authorList>
    </citation>
    <scope>NUCLEOTIDE SEQUENCE [LARGE SCALE GENOMIC DNA]</scope>
    <source>
        <strain evidence="7 8">NCTC11466</strain>
    </source>
</reference>
<evidence type="ECO:0000256" key="2">
    <source>
        <dbReference type="ARBA" id="ARBA00022603"/>
    </source>
</evidence>
<dbReference type="RefSeq" id="WP_126354193.1">
    <property type="nucleotide sequence ID" value="NZ_LR134201.1"/>
</dbReference>
<accession>A0A447UWB3</accession>
<dbReference type="NCBIfam" id="NF002463">
    <property type="entry name" value="PRK01683.1"/>
    <property type="match status" value="1"/>
</dbReference>
<evidence type="ECO:0000313" key="7">
    <source>
        <dbReference type="EMBL" id="VEB94993.1"/>
    </source>
</evidence>
<dbReference type="GO" id="GO:0030798">
    <property type="term" value="F:trans-aconitate 2-methyltransferase activity"/>
    <property type="evidence" value="ECO:0007669"/>
    <property type="project" value="UniProtKB-UniRule"/>
</dbReference>
<dbReference type="HAMAP" id="MF_00560">
    <property type="entry name" value="Tran_acon_Me_trans"/>
    <property type="match status" value="1"/>
</dbReference>
<dbReference type="InterPro" id="IPR029063">
    <property type="entry name" value="SAM-dependent_MTases_sf"/>
</dbReference>
<dbReference type="CDD" id="cd02440">
    <property type="entry name" value="AdoMet_MTases"/>
    <property type="match status" value="1"/>
</dbReference>
<dbReference type="InterPro" id="IPR023506">
    <property type="entry name" value="Trans-aconitate_MeTrfase"/>
</dbReference>
<dbReference type="AlphaFoldDB" id="A0A447UWB3"/>
<dbReference type="Gene3D" id="1.10.150.290">
    <property type="entry name" value="S-adenosyl-L-methionine-dependent methyltransferases"/>
    <property type="match status" value="1"/>
</dbReference>
<proteinExistence type="inferred from homology"/>
<dbReference type="Gene3D" id="3.40.50.150">
    <property type="entry name" value="Vaccinia Virus protein VP39"/>
    <property type="match status" value="1"/>
</dbReference>
<keyword evidence="8" id="KW-1185">Reference proteome</keyword>
<dbReference type="PANTHER" id="PTHR43861">
    <property type="entry name" value="TRANS-ACONITATE 2-METHYLTRANSFERASE-RELATED"/>
    <property type="match status" value="1"/>
</dbReference>